<dbReference type="RefSeq" id="XP_018659095.1">
    <property type="nucleotide sequence ID" value="XM_018807757.1"/>
</dbReference>
<evidence type="ECO:0000313" key="3">
    <source>
        <dbReference type="Proteomes" id="UP000054821"/>
    </source>
</evidence>
<gene>
    <name evidence="2" type="ORF">TGAM01_v204517</name>
</gene>
<evidence type="ECO:0000256" key="1">
    <source>
        <dbReference type="SAM" id="MobiDB-lite"/>
    </source>
</evidence>
<proteinExistence type="predicted"/>
<sequence length="361" mass="40478">MWINPFRNPKTTGESSSSKSDGGPTTNEDALHTSSIPSSMPAILRDKIESQNDAFPVQYYNCTMHPNREEAAVFKDSCSYISGRWTFNNLPELGVAPFPYKPILEIVRDPPPVEQIPKNLVVQTGTCCCALQSNLGHGDLYRMRLRQTDMYLGEHGEWLEESSRGLIWNQGGFNAFEQGTALTQARELARKAIQTGKDEYPIRFALNAMQAAAGEYLAVIWSQGSLYDLIAVQCLYNSSRASGPTSSKTTKKKTKKPKGEDGKRIQKRTGKDVDKSQLLNQGTGLAMARNVMIREMLTCNRKISETLQKNNEISGTLWKTKKSSEMLEISKTLQKNNEILKKLLHSPTEEDERHDPTHFQG</sequence>
<name>A0A2P4ZQB9_9HYPO</name>
<dbReference type="GeneID" id="29987840"/>
<dbReference type="Proteomes" id="UP000054821">
    <property type="component" value="Unassembled WGS sequence"/>
</dbReference>
<reference evidence="2 3" key="1">
    <citation type="journal article" date="2016" name="Genome Announc.">
        <title>Draft Whole-Genome Sequence of Trichoderma gamsii T6085, a Promising Biocontrol Agent of Fusarium Head Blight on Wheat.</title>
        <authorList>
            <person name="Baroncelli R."/>
            <person name="Zapparata A."/>
            <person name="Piaggeschi G."/>
            <person name="Sarrocco S."/>
            <person name="Vannacci G."/>
        </authorList>
    </citation>
    <scope>NUCLEOTIDE SEQUENCE [LARGE SCALE GENOMIC DNA]</scope>
    <source>
        <strain evidence="2 3">T6085</strain>
    </source>
</reference>
<dbReference type="EMBL" id="JPDN02000013">
    <property type="protein sequence ID" value="PON26507.1"/>
    <property type="molecule type" value="Genomic_DNA"/>
</dbReference>
<comment type="caution">
    <text evidence="2">The sequence shown here is derived from an EMBL/GenBank/DDBJ whole genome shotgun (WGS) entry which is preliminary data.</text>
</comment>
<feature type="compositionally biased region" description="Polar residues" evidence="1">
    <location>
        <begin position="9"/>
        <end position="36"/>
    </location>
</feature>
<evidence type="ECO:0000313" key="2">
    <source>
        <dbReference type="EMBL" id="PON26507.1"/>
    </source>
</evidence>
<dbReference type="AlphaFoldDB" id="A0A2P4ZQB9"/>
<feature type="region of interest" description="Disordered" evidence="1">
    <location>
        <begin position="240"/>
        <end position="274"/>
    </location>
</feature>
<protein>
    <submittedName>
        <fullName evidence="2">Uncharacterized protein</fullName>
    </submittedName>
</protein>
<feature type="region of interest" description="Disordered" evidence="1">
    <location>
        <begin position="1"/>
        <end position="36"/>
    </location>
</feature>
<organism evidence="2 3">
    <name type="scientific">Trichoderma gamsii</name>
    <dbReference type="NCBI Taxonomy" id="398673"/>
    <lineage>
        <taxon>Eukaryota</taxon>
        <taxon>Fungi</taxon>
        <taxon>Dikarya</taxon>
        <taxon>Ascomycota</taxon>
        <taxon>Pezizomycotina</taxon>
        <taxon>Sordariomycetes</taxon>
        <taxon>Hypocreomycetidae</taxon>
        <taxon>Hypocreales</taxon>
        <taxon>Hypocreaceae</taxon>
        <taxon>Trichoderma</taxon>
    </lineage>
</organism>
<accession>A0A2P4ZQB9</accession>
<feature type="compositionally biased region" description="Basic and acidic residues" evidence="1">
    <location>
        <begin position="257"/>
        <end position="274"/>
    </location>
</feature>
<keyword evidence="3" id="KW-1185">Reference proteome</keyword>